<evidence type="ECO:0000256" key="2">
    <source>
        <dbReference type="ARBA" id="ARBA00022723"/>
    </source>
</evidence>
<keyword evidence="2 9" id="KW-0479">Metal-binding</keyword>
<evidence type="ECO:0000256" key="6">
    <source>
        <dbReference type="ARBA" id="ARBA00023224"/>
    </source>
</evidence>
<evidence type="ECO:0000256" key="3">
    <source>
        <dbReference type="ARBA" id="ARBA00022741"/>
    </source>
</evidence>
<dbReference type="FunFam" id="3.40.50.300:FF:002307">
    <property type="entry name" value="Guanine nucleotide-binding protein G(k) subunit alpha"/>
    <property type="match status" value="1"/>
</dbReference>
<dbReference type="GO" id="GO:0046872">
    <property type="term" value="F:metal ion binding"/>
    <property type="evidence" value="ECO:0007669"/>
    <property type="project" value="UniProtKB-KW"/>
</dbReference>
<dbReference type="InterPro" id="IPR027417">
    <property type="entry name" value="P-loop_NTPase"/>
</dbReference>
<gene>
    <name evidence="11" type="primary">LOC106181267</name>
</gene>
<dbReference type="Pfam" id="PF00503">
    <property type="entry name" value="G-alpha"/>
    <property type="match status" value="1"/>
</dbReference>
<dbReference type="GO" id="GO:0001664">
    <property type="term" value="F:G protein-coupled receptor binding"/>
    <property type="evidence" value="ECO:0007669"/>
    <property type="project" value="TreeGrafter"/>
</dbReference>
<dbReference type="OrthoDB" id="5817230at2759"/>
<dbReference type="PANTHER" id="PTHR10218">
    <property type="entry name" value="GTP-BINDING PROTEIN ALPHA SUBUNIT"/>
    <property type="match status" value="1"/>
</dbReference>
<feature type="binding site" evidence="8">
    <location>
        <position position="328"/>
    </location>
    <ligand>
        <name>GTP</name>
        <dbReference type="ChEBI" id="CHEBI:37565"/>
    </ligand>
</feature>
<dbReference type="STRING" id="7574.A0A2R2MRE9"/>
<proteinExistence type="predicted"/>
<keyword evidence="6" id="KW-0807">Transducer</keyword>
<dbReference type="InterPro" id="IPR001019">
    <property type="entry name" value="Gprotein_alpha_su"/>
</dbReference>
<dbReference type="PANTHER" id="PTHR10218:SF302">
    <property type="entry name" value="GUANINE NUCLEOTIDE-BINDING PROTEIN ALPHA-5 SUBUNIT"/>
    <property type="match status" value="1"/>
</dbReference>
<keyword evidence="4 9" id="KW-0460">Magnesium</keyword>
<dbReference type="SUPFAM" id="SSF52540">
    <property type="entry name" value="P-loop containing nucleoside triphosphate hydrolases"/>
    <property type="match status" value="1"/>
</dbReference>
<dbReference type="Proteomes" id="UP000085678">
    <property type="component" value="Unplaced"/>
</dbReference>
<dbReference type="PRINTS" id="PR00318">
    <property type="entry name" value="GPROTEINA"/>
</dbReference>
<evidence type="ECO:0000256" key="7">
    <source>
        <dbReference type="ARBA" id="ARBA00023288"/>
    </source>
</evidence>
<evidence type="ECO:0000256" key="8">
    <source>
        <dbReference type="PIRSR" id="PIRSR601019-1"/>
    </source>
</evidence>
<evidence type="ECO:0000256" key="4">
    <source>
        <dbReference type="ARBA" id="ARBA00022842"/>
    </source>
</evidence>
<dbReference type="Gene3D" id="3.40.50.300">
    <property type="entry name" value="P-loop containing nucleotide triphosphate hydrolases"/>
    <property type="match status" value="1"/>
</dbReference>
<dbReference type="InterPro" id="IPR011025">
    <property type="entry name" value="GproteinA_insert"/>
</dbReference>
<dbReference type="CDD" id="cd00066">
    <property type="entry name" value="G-alpha"/>
    <property type="match status" value="1"/>
</dbReference>
<evidence type="ECO:0000256" key="5">
    <source>
        <dbReference type="ARBA" id="ARBA00023134"/>
    </source>
</evidence>
<dbReference type="AlphaFoldDB" id="A0A2R2MRE9"/>
<evidence type="ECO:0000256" key="9">
    <source>
        <dbReference type="PIRSR" id="PIRSR601019-2"/>
    </source>
</evidence>
<dbReference type="GO" id="GO:0005737">
    <property type="term" value="C:cytoplasm"/>
    <property type="evidence" value="ECO:0007669"/>
    <property type="project" value="TreeGrafter"/>
</dbReference>
<evidence type="ECO:0000313" key="10">
    <source>
        <dbReference type="Proteomes" id="UP000085678"/>
    </source>
</evidence>
<comment type="subunit">
    <text evidence="1">G proteins are composed of 3 units; alpha, beta and gamma. The alpha chain contains the guanine nucleotide binding site.</text>
</comment>
<dbReference type="PRINTS" id="PR00441">
    <property type="entry name" value="GPROTEINAI"/>
</dbReference>
<name>A0A2R2MRE9_LINAN</name>
<feature type="binding site" evidence="9">
    <location>
        <position position="185"/>
    </location>
    <ligand>
        <name>Mg(2+)</name>
        <dbReference type="ChEBI" id="CHEBI:18420"/>
    </ligand>
</feature>
<dbReference type="GeneID" id="106181267"/>
<feature type="binding site" evidence="9">
    <location>
        <position position="49"/>
    </location>
    <ligand>
        <name>Mg(2+)</name>
        <dbReference type="ChEBI" id="CHEBI:18420"/>
    </ligand>
</feature>
<dbReference type="Gene3D" id="1.10.400.10">
    <property type="entry name" value="GI Alpha 1, domain 2-like"/>
    <property type="match status" value="1"/>
</dbReference>
<feature type="binding site" evidence="8">
    <location>
        <begin position="273"/>
        <end position="276"/>
    </location>
    <ligand>
        <name>GTP</name>
        <dbReference type="ChEBI" id="CHEBI:37565"/>
    </ligand>
</feature>
<accession>A0A2R2MRE9</accession>
<dbReference type="SUPFAM" id="SSF47895">
    <property type="entry name" value="Transducin (alpha subunit), insertion domain"/>
    <property type="match status" value="1"/>
</dbReference>
<dbReference type="KEGG" id="lak:106181267"/>
<organism evidence="10 11">
    <name type="scientific">Lingula anatina</name>
    <name type="common">Brachiopod</name>
    <name type="synonym">Lingula unguis</name>
    <dbReference type="NCBI Taxonomy" id="7574"/>
    <lineage>
        <taxon>Eukaryota</taxon>
        <taxon>Metazoa</taxon>
        <taxon>Spiralia</taxon>
        <taxon>Lophotrochozoa</taxon>
        <taxon>Brachiopoda</taxon>
        <taxon>Linguliformea</taxon>
        <taxon>Lingulata</taxon>
        <taxon>Lingulida</taxon>
        <taxon>Linguloidea</taxon>
        <taxon>Lingulidae</taxon>
        <taxon>Lingula</taxon>
    </lineage>
</organism>
<dbReference type="GO" id="GO:0032502">
    <property type="term" value="P:developmental process"/>
    <property type="evidence" value="ECO:0007669"/>
    <property type="project" value="UniProtKB-ARBA"/>
</dbReference>
<dbReference type="GO" id="GO:0003924">
    <property type="term" value="F:GTPase activity"/>
    <property type="evidence" value="ECO:0007669"/>
    <property type="project" value="InterPro"/>
</dbReference>
<dbReference type="RefSeq" id="XP_023932829.1">
    <property type="nucleotide sequence ID" value="XM_024077061.1"/>
</dbReference>
<feature type="binding site" evidence="8">
    <location>
        <begin position="179"/>
        <end position="185"/>
    </location>
    <ligand>
        <name>GTP</name>
        <dbReference type="ChEBI" id="CHEBI:37565"/>
    </ligand>
</feature>
<evidence type="ECO:0000256" key="1">
    <source>
        <dbReference type="ARBA" id="ARBA00011356"/>
    </source>
</evidence>
<dbReference type="PROSITE" id="PS51882">
    <property type="entry name" value="G_ALPHA"/>
    <property type="match status" value="1"/>
</dbReference>
<feature type="binding site" evidence="8">
    <location>
        <begin position="45"/>
        <end position="50"/>
    </location>
    <ligand>
        <name>GTP</name>
        <dbReference type="ChEBI" id="CHEBI:37565"/>
    </ligand>
</feature>
<dbReference type="GO" id="GO:0005834">
    <property type="term" value="C:heterotrimeric G-protein complex"/>
    <property type="evidence" value="ECO:0007669"/>
    <property type="project" value="TreeGrafter"/>
</dbReference>
<dbReference type="SMART" id="SM00275">
    <property type="entry name" value="G_alpha"/>
    <property type="match status" value="1"/>
</dbReference>
<keyword evidence="5 8" id="KW-0342">GTP-binding</keyword>
<keyword evidence="7" id="KW-0449">Lipoprotein</keyword>
<evidence type="ECO:0000313" key="11">
    <source>
        <dbReference type="RefSeq" id="XP_023932829.1"/>
    </source>
</evidence>
<dbReference type="GO" id="GO:0005525">
    <property type="term" value="F:GTP binding"/>
    <property type="evidence" value="ECO:0007669"/>
    <property type="project" value="UniProtKB-KW"/>
</dbReference>
<dbReference type="GO" id="GO:0007188">
    <property type="term" value="P:adenylate cyclase-modulating G protein-coupled receptor signaling pathway"/>
    <property type="evidence" value="ECO:0007669"/>
    <property type="project" value="InterPro"/>
</dbReference>
<dbReference type="InterPro" id="IPR001408">
    <property type="entry name" value="Gprotein_alpha_I"/>
</dbReference>
<feature type="binding site" evidence="8">
    <location>
        <begin position="204"/>
        <end position="208"/>
    </location>
    <ligand>
        <name>GTP</name>
        <dbReference type="ChEBI" id="CHEBI:37565"/>
    </ligand>
</feature>
<dbReference type="GO" id="GO:0031683">
    <property type="term" value="F:G-protein beta/gamma-subunit complex binding"/>
    <property type="evidence" value="ECO:0007669"/>
    <property type="project" value="InterPro"/>
</dbReference>
<feature type="binding site" evidence="8">
    <location>
        <begin position="154"/>
        <end position="155"/>
    </location>
    <ligand>
        <name>GTP</name>
        <dbReference type="ChEBI" id="CHEBI:37565"/>
    </ligand>
</feature>
<reference evidence="11" key="1">
    <citation type="submission" date="2025-08" db="UniProtKB">
        <authorList>
            <consortium name="RefSeq"/>
        </authorList>
    </citation>
    <scope>IDENTIFICATION</scope>
    <source>
        <tissue evidence="11">Gonads</tissue>
    </source>
</reference>
<keyword evidence="3 8" id="KW-0547">Nucleotide-binding</keyword>
<keyword evidence="10" id="KW-1185">Reference proteome</keyword>
<dbReference type="FunFam" id="1.10.400.10:FF:000007">
    <property type="entry name" value="Guanine nucleotide-binding protein subunit alpha"/>
    <property type="match status" value="1"/>
</dbReference>
<sequence>MGVPVSVQRATKVQRKQNEAIEEYLQRSKLEEAQSVKLLLLGAAESGKSTFAKQMKIIHMNGFTDEDRCFYRAQIVDNLVENMCCILHAMKKLQIPLEHGTREIDANIVLKYAPLIKQDVGCLLPSVADAIKTLWSDAGVQEAFKRASEFHIGDSAQYYFDNVDRISLPGYIPNEQDVLRARVRTTGIIQTVFPLRGFNFKLFDVGGQRSERRKWIHVFDNVTAILFTCALSEYDQVLVEDSAVNRMHESMCLFSSICNYALFQKTPMILLLNKKDIFEKKILTSPLSACFKNYQGKNTFDEAANYIRKKFEGLARTKKEIYVHYTNATDTSNINFVFDASMAVFIRQNLQDVGMF</sequence>
<dbReference type="InParanoid" id="A0A2R2MRE9"/>
<protein>
    <submittedName>
        <fullName evidence="11">Guanine nucleotide-binding protein G(I) subunit alpha-like</fullName>
    </submittedName>
</protein>